<feature type="chain" id="PRO_5025408639" evidence="1">
    <location>
        <begin position="20"/>
        <end position="177"/>
    </location>
</feature>
<evidence type="ECO:0000313" key="3">
    <source>
        <dbReference type="Ensembl" id="ENSONIP00000031315.1"/>
    </source>
</evidence>
<name>A0A669B9Z3_ORENI</name>
<dbReference type="CDD" id="cd00037">
    <property type="entry name" value="CLECT"/>
    <property type="match status" value="1"/>
</dbReference>
<keyword evidence="1" id="KW-0732">Signal</keyword>
<dbReference type="FunCoup" id="A0A669B9Z3">
    <property type="interactions" value="814"/>
</dbReference>
<feature type="signal peptide" evidence="1">
    <location>
        <begin position="1"/>
        <end position="19"/>
    </location>
</feature>
<dbReference type="SMART" id="SM00034">
    <property type="entry name" value="CLECT"/>
    <property type="match status" value="1"/>
</dbReference>
<accession>A0A669B9Z3</accession>
<dbReference type="PANTHER" id="PTHR22803">
    <property type="entry name" value="MANNOSE, PHOSPHOLIPASE, LECTIN RECEPTOR RELATED"/>
    <property type="match status" value="1"/>
</dbReference>
<reference evidence="3" key="1">
    <citation type="submission" date="2025-08" db="UniProtKB">
        <authorList>
            <consortium name="Ensembl"/>
        </authorList>
    </citation>
    <scope>IDENTIFICATION</scope>
</reference>
<dbReference type="InterPro" id="IPR050111">
    <property type="entry name" value="C-type_lectin/snaclec_domain"/>
</dbReference>
<proteinExistence type="predicted"/>
<organism evidence="3 4">
    <name type="scientific">Oreochromis niloticus</name>
    <name type="common">Nile tilapia</name>
    <name type="synonym">Tilapia nilotica</name>
    <dbReference type="NCBI Taxonomy" id="8128"/>
    <lineage>
        <taxon>Eukaryota</taxon>
        <taxon>Metazoa</taxon>
        <taxon>Chordata</taxon>
        <taxon>Craniata</taxon>
        <taxon>Vertebrata</taxon>
        <taxon>Euteleostomi</taxon>
        <taxon>Actinopterygii</taxon>
        <taxon>Neopterygii</taxon>
        <taxon>Teleostei</taxon>
        <taxon>Neoteleostei</taxon>
        <taxon>Acanthomorphata</taxon>
        <taxon>Ovalentaria</taxon>
        <taxon>Cichlomorphae</taxon>
        <taxon>Cichliformes</taxon>
        <taxon>Cichlidae</taxon>
        <taxon>African cichlids</taxon>
        <taxon>Pseudocrenilabrinae</taxon>
        <taxon>Oreochromini</taxon>
        <taxon>Oreochromis</taxon>
    </lineage>
</organism>
<sequence>MKLLTVSAILCAMISLSTAAGEWHVIKRVPSCPCGWTEYYDQCFFYVSQAMTWAEAQRNCESMNANLASVHSLEEYQVIQRVISEASQASERTWIGGSDGQQEGYWFWIDGTRFTYTNWCSGEPTSMERCIEMNFSGKSSKNFLKVLHRTILYKTERERERGSKNWLAHIYLTTTFA</sequence>
<evidence type="ECO:0000256" key="1">
    <source>
        <dbReference type="SAM" id="SignalP"/>
    </source>
</evidence>
<keyword evidence="4" id="KW-1185">Reference proteome</keyword>
<dbReference type="InterPro" id="IPR016186">
    <property type="entry name" value="C-type_lectin-like/link_sf"/>
</dbReference>
<dbReference type="SUPFAM" id="SSF56436">
    <property type="entry name" value="C-type lectin-like"/>
    <property type="match status" value="1"/>
</dbReference>
<dbReference type="Pfam" id="PF00059">
    <property type="entry name" value="Lectin_C"/>
    <property type="match status" value="1"/>
</dbReference>
<dbReference type="Gene3D" id="3.10.100.10">
    <property type="entry name" value="Mannose-Binding Protein A, subunit A"/>
    <property type="match status" value="1"/>
</dbReference>
<dbReference type="PROSITE" id="PS50041">
    <property type="entry name" value="C_TYPE_LECTIN_2"/>
    <property type="match status" value="1"/>
</dbReference>
<dbReference type="InterPro" id="IPR001304">
    <property type="entry name" value="C-type_lectin-like"/>
</dbReference>
<dbReference type="Proteomes" id="UP000005207">
    <property type="component" value="Unplaced"/>
</dbReference>
<dbReference type="AlphaFoldDB" id="A0A669B9Z3"/>
<protein>
    <submittedName>
        <fullName evidence="3">Ladderlectin-like</fullName>
    </submittedName>
</protein>
<evidence type="ECO:0000259" key="2">
    <source>
        <dbReference type="PROSITE" id="PS50041"/>
    </source>
</evidence>
<evidence type="ECO:0000313" key="4">
    <source>
        <dbReference type="Proteomes" id="UP000005207"/>
    </source>
</evidence>
<dbReference type="Ensembl" id="ENSONIT00000060984.1">
    <property type="protein sequence ID" value="ENSONIP00000031315.1"/>
    <property type="gene ID" value="ENSONIG00000008735.2"/>
</dbReference>
<dbReference type="InterPro" id="IPR016187">
    <property type="entry name" value="CTDL_fold"/>
</dbReference>
<reference evidence="3" key="2">
    <citation type="submission" date="2025-09" db="UniProtKB">
        <authorList>
            <consortium name="Ensembl"/>
        </authorList>
    </citation>
    <scope>IDENTIFICATION</scope>
</reference>
<dbReference type="GeneTree" id="ENSGT00940000161814"/>
<dbReference type="InParanoid" id="A0A669B9Z3"/>
<feature type="domain" description="C-type lectin" evidence="2">
    <location>
        <begin position="39"/>
        <end position="138"/>
    </location>
</feature>
<gene>
    <name evidence="3" type="primary">LOC102082691</name>
</gene>